<evidence type="ECO:0000313" key="2">
    <source>
        <dbReference type="Proteomes" id="UP000831068"/>
    </source>
</evidence>
<evidence type="ECO:0008006" key="3">
    <source>
        <dbReference type="Google" id="ProtNLM"/>
    </source>
</evidence>
<protein>
    <recommendedName>
        <fullName evidence="3">Lipoprotein</fullName>
    </recommendedName>
</protein>
<keyword evidence="2" id="KW-1185">Reference proteome</keyword>
<dbReference type="EMBL" id="CP094529">
    <property type="protein sequence ID" value="UOE39144.1"/>
    <property type="molecule type" value="Genomic_DNA"/>
</dbReference>
<proteinExistence type="predicted"/>
<reference evidence="1 2" key="1">
    <citation type="submission" date="2022-03" db="EMBL/GenBank/DDBJ databases">
        <title>Chryseobacterium sp. isolated from the Andong Sikhe.</title>
        <authorList>
            <person name="Won M."/>
            <person name="Kim S.-J."/>
            <person name="Kwon S.-W."/>
        </authorList>
    </citation>
    <scope>NUCLEOTIDE SEQUENCE [LARGE SCALE GENOMIC DNA]</scope>
    <source>
        <strain evidence="1 2">ADR-1</strain>
    </source>
</reference>
<evidence type="ECO:0000313" key="1">
    <source>
        <dbReference type="EMBL" id="UOE39144.1"/>
    </source>
</evidence>
<accession>A0ABY4BJR3</accession>
<name>A0ABY4BJR3_9FLAO</name>
<dbReference type="RefSeq" id="WP_243577313.1">
    <property type="nucleotide sequence ID" value="NZ_CP094529.1"/>
</dbReference>
<organism evidence="1 2">
    <name type="scientific">Chryseobacterium oryzae</name>
    <dbReference type="NCBI Taxonomy" id="2929799"/>
    <lineage>
        <taxon>Bacteria</taxon>
        <taxon>Pseudomonadati</taxon>
        <taxon>Bacteroidota</taxon>
        <taxon>Flavobacteriia</taxon>
        <taxon>Flavobacteriales</taxon>
        <taxon>Weeksellaceae</taxon>
        <taxon>Chryseobacterium group</taxon>
        <taxon>Chryseobacterium</taxon>
    </lineage>
</organism>
<dbReference type="Proteomes" id="UP000831068">
    <property type="component" value="Chromosome"/>
</dbReference>
<gene>
    <name evidence="1" type="ORF">MTP08_05085</name>
</gene>
<sequence length="150" mass="17811">MKHLLIFLVLLLGCSKKENKNINVYEITIYYIGSRDAPPSIIVLTNKKPKENDFPVVNYQVEKEDLTKIEKICYSEKRERIDNSLVLVEVNKDNAIKKYYFNRKNGVVILEKIKKIASHYNNEFLNDDLFSLQYETMKIWYRRDGKIRGE</sequence>